<gene>
    <name evidence="5" type="ORF">K490DRAFT_59589</name>
</gene>
<evidence type="ECO:0000256" key="4">
    <source>
        <dbReference type="ARBA" id="ARBA00023242"/>
    </source>
</evidence>
<evidence type="ECO:0000256" key="1">
    <source>
        <dbReference type="ARBA" id="ARBA00004123"/>
    </source>
</evidence>
<dbReference type="PANTHER" id="PTHR13026:SF0">
    <property type="entry name" value="RIBOSOMAL RNA PROCESSING 1B"/>
    <property type="match status" value="1"/>
</dbReference>
<accession>A0A9P4HPC0</accession>
<dbReference type="GO" id="GO:0006364">
    <property type="term" value="P:rRNA processing"/>
    <property type="evidence" value="ECO:0007669"/>
    <property type="project" value="UniProtKB-KW"/>
</dbReference>
<sequence length="195" mass="22612">MASDSRSNPFIKNLAANDKRIRDKALESLRKYLSGRKELSEVDLLKLWKGLFFCMWMSDKPRTQQQLARDLSSLVDLLHSTLTIPFLSAFWKTMAREWIGIDVLRMDKFLYLVRQMLNASFRQFGRRRWKNTEMMKEYLDVLREVPLSPTDPKVPNGLRYHVVDVYVDELDKVDEGRDGLCPVEEVLAPGDVGGG</sequence>
<comment type="caution">
    <text evidence="5">The sequence shown here is derived from an EMBL/GenBank/DDBJ whole genome shotgun (WGS) entry which is preliminary data.</text>
</comment>
<dbReference type="PANTHER" id="PTHR13026">
    <property type="entry name" value="NNP-1 PROTEIN NOVEL NUCLEAR PROTEIN 1 NOP52"/>
    <property type="match status" value="1"/>
</dbReference>
<organism evidence="5 6">
    <name type="scientific">Saccharata proteae CBS 121410</name>
    <dbReference type="NCBI Taxonomy" id="1314787"/>
    <lineage>
        <taxon>Eukaryota</taxon>
        <taxon>Fungi</taxon>
        <taxon>Dikarya</taxon>
        <taxon>Ascomycota</taxon>
        <taxon>Pezizomycotina</taxon>
        <taxon>Dothideomycetes</taxon>
        <taxon>Dothideomycetes incertae sedis</taxon>
        <taxon>Botryosphaeriales</taxon>
        <taxon>Saccharataceae</taxon>
        <taxon>Saccharata</taxon>
    </lineage>
</organism>
<dbReference type="AlphaFoldDB" id="A0A9P4HPC0"/>
<dbReference type="GO" id="GO:0030688">
    <property type="term" value="C:preribosome, small subunit precursor"/>
    <property type="evidence" value="ECO:0007669"/>
    <property type="project" value="InterPro"/>
</dbReference>
<evidence type="ECO:0000313" key="5">
    <source>
        <dbReference type="EMBL" id="KAF2084442.1"/>
    </source>
</evidence>
<evidence type="ECO:0000256" key="2">
    <source>
        <dbReference type="ARBA" id="ARBA00006374"/>
    </source>
</evidence>
<evidence type="ECO:0008006" key="7">
    <source>
        <dbReference type="Google" id="ProtNLM"/>
    </source>
</evidence>
<name>A0A9P4HPC0_9PEZI</name>
<comment type="subcellular location">
    <subcellularLocation>
        <location evidence="1">Nucleus</location>
    </subcellularLocation>
</comment>
<dbReference type="EMBL" id="ML978741">
    <property type="protein sequence ID" value="KAF2084442.1"/>
    <property type="molecule type" value="Genomic_DNA"/>
</dbReference>
<protein>
    <recommendedName>
        <fullName evidence="7">Nucleolar</fullName>
    </recommendedName>
</protein>
<dbReference type="Proteomes" id="UP000799776">
    <property type="component" value="Unassembled WGS sequence"/>
</dbReference>
<evidence type="ECO:0000256" key="3">
    <source>
        <dbReference type="ARBA" id="ARBA00022552"/>
    </source>
</evidence>
<dbReference type="OrthoDB" id="2019504at2759"/>
<keyword evidence="4" id="KW-0539">Nucleus</keyword>
<dbReference type="Pfam" id="PF05997">
    <property type="entry name" value="Nop52"/>
    <property type="match status" value="1"/>
</dbReference>
<keyword evidence="3" id="KW-0698">rRNA processing</keyword>
<keyword evidence="6" id="KW-1185">Reference proteome</keyword>
<proteinExistence type="inferred from homology"/>
<dbReference type="GO" id="GO:0005634">
    <property type="term" value="C:nucleus"/>
    <property type="evidence" value="ECO:0007669"/>
    <property type="project" value="UniProtKB-SubCell"/>
</dbReference>
<evidence type="ECO:0000313" key="6">
    <source>
        <dbReference type="Proteomes" id="UP000799776"/>
    </source>
</evidence>
<comment type="similarity">
    <text evidence="2">Belongs to the RRP1 family.</text>
</comment>
<reference evidence="5" key="1">
    <citation type="journal article" date="2020" name="Stud. Mycol.">
        <title>101 Dothideomycetes genomes: a test case for predicting lifestyles and emergence of pathogens.</title>
        <authorList>
            <person name="Haridas S."/>
            <person name="Albert R."/>
            <person name="Binder M."/>
            <person name="Bloem J."/>
            <person name="Labutti K."/>
            <person name="Salamov A."/>
            <person name="Andreopoulos B."/>
            <person name="Baker S."/>
            <person name="Barry K."/>
            <person name="Bills G."/>
            <person name="Bluhm B."/>
            <person name="Cannon C."/>
            <person name="Castanera R."/>
            <person name="Culley D."/>
            <person name="Daum C."/>
            <person name="Ezra D."/>
            <person name="Gonzalez J."/>
            <person name="Henrissat B."/>
            <person name="Kuo A."/>
            <person name="Liang C."/>
            <person name="Lipzen A."/>
            <person name="Lutzoni F."/>
            <person name="Magnuson J."/>
            <person name="Mondo S."/>
            <person name="Nolan M."/>
            <person name="Ohm R."/>
            <person name="Pangilinan J."/>
            <person name="Park H.-J."/>
            <person name="Ramirez L."/>
            <person name="Alfaro M."/>
            <person name="Sun H."/>
            <person name="Tritt A."/>
            <person name="Yoshinaga Y."/>
            <person name="Zwiers L.-H."/>
            <person name="Turgeon B."/>
            <person name="Goodwin S."/>
            <person name="Spatafora J."/>
            <person name="Crous P."/>
            <person name="Grigoriev I."/>
        </authorList>
    </citation>
    <scope>NUCLEOTIDE SEQUENCE</scope>
    <source>
        <strain evidence="5">CBS 121410</strain>
    </source>
</reference>
<dbReference type="InterPro" id="IPR010301">
    <property type="entry name" value="RRP1"/>
</dbReference>